<dbReference type="EMBL" id="KI894022">
    <property type="protein sequence ID" value="OCF24431.1"/>
    <property type="molecule type" value="Genomic_DNA"/>
</dbReference>
<reference evidence="2" key="1">
    <citation type="submission" date="2013-07" db="EMBL/GenBank/DDBJ databases">
        <title>The Genome Sequence of Cryptococcus bestiolae CBS10118.</title>
        <authorList>
            <consortium name="The Broad Institute Genome Sequencing Platform"/>
            <person name="Cuomo C."/>
            <person name="Litvintseva A."/>
            <person name="Chen Y."/>
            <person name="Heitman J."/>
            <person name="Sun S."/>
            <person name="Springer D."/>
            <person name="Dromer F."/>
            <person name="Young S.K."/>
            <person name="Zeng Q."/>
            <person name="Gargeya S."/>
            <person name="Fitzgerald M."/>
            <person name="Abouelleil A."/>
            <person name="Alvarado L."/>
            <person name="Berlin A.M."/>
            <person name="Chapman S.B."/>
            <person name="Dewar J."/>
            <person name="Goldberg J."/>
            <person name="Griggs A."/>
            <person name="Gujja S."/>
            <person name="Hansen M."/>
            <person name="Howarth C."/>
            <person name="Imamovic A."/>
            <person name="Larimer J."/>
            <person name="McCowan C."/>
            <person name="Murphy C."/>
            <person name="Pearson M."/>
            <person name="Priest M."/>
            <person name="Roberts A."/>
            <person name="Saif S."/>
            <person name="Shea T."/>
            <person name="Sykes S."/>
            <person name="Wortman J."/>
            <person name="Nusbaum C."/>
            <person name="Birren B."/>
        </authorList>
    </citation>
    <scope>NUCLEOTIDE SEQUENCE [LARGE SCALE GENOMIC DNA]</scope>
    <source>
        <strain evidence="2">CBS 10118</strain>
    </source>
</reference>
<dbReference type="EMBL" id="CP144545">
    <property type="protein sequence ID" value="WVW84809.1"/>
    <property type="molecule type" value="Genomic_DNA"/>
</dbReference>
<keyword evidence="4" id="KW-1185">Reference proteome</keyword>
<evidence type="ECO:0000256" key="1">
    <source>
        <dbReference type="SAM" id="SignalP"/>
    </source>
</evidence>
<evidence type="ECO:0000313" key="2">
    <source>
        <dbReference type="EMBL" id="OCF24431.1"/>
    </source>
</evidence>
<accession>A0A1B9G082</accession>
<evidence type="ECO:0000313" key="3">
    <source>
        <dbReference type="EMBL" id="WVW84809.1"/>
    </source>
</evidence>
<name>A0A1B9G082_9TREE</name>
<dbReference type="GeneID" id="30210290"/>
<dbReference type="RefSeq" id="XP_019045501.1">
    <property type="nucleotide sequence ID" value="XM_019192504.1"/>
</dbReference>
<proteinExistence type="predicted"/>
<evidence type="ECO:0000313" key="4">
    <source>
        <dbReference type="Proteomes" id="UP000092730"/>
    </source>
</evidence>
<reference evidence="3" key="4">
    <citation type="submission" date="2024-02" db="EMBL/GenBank/DDBJ databases">
        <title>Comparative genomics of Cryptococcus and Kwoniella reveals pathogenesis evolution and contrasting modes of karyotype evolution via chromosome fusion or intercentromeric recombination.</title>
        <authorList>
            <person name="Coelho M.A."/>
            <person name="David-Palma M."/>
            <person name="Shea T."/>
            <person name="Bowers K."/>
            <person name="McGinley-Smith S."/>
            <person name="Mohammad A.W."/>
            <person name="Gnirke A."/>
            <person name="Yurkov A.M."/>
            <person name="Nowrousian M."/>
            <person name="Sun S."/>
            <person name="Cuomo C.A."/>
            <person name="Heitman J."/>
        </authorList>
    </citation>
    <scope>NUCLEOTIDE SEQUENCE</scope>
    <source>
        <strain evidence="3">CBS 10118</strain>
    </source>
</reference>
<sequence>MKNPFESFVYSLSLELVLTLLQAISAHATPAIQLHSRDSASPSFTASSTAYPLFQGDKPNYDDISQGSTGNSNDDPSSSFGTVLSLLTYLNVSSIKYLFDDVPPSTDTQITNVKLYILENEESVKGGTKTYGINYNQALGDDVGLLSYEKRVGWPAVLRSAILQHHIPNLSGDTLNKGDTLSKDYMRALSGMDHQVSQFSTLENEIWTTWRYFSPKLYPYIFQSTSTAQKLKPDLAYGVFSVNEGAQTIDLYHPSPEIGKLTYAWQDIKSDLNLLSWREDLKVINEENRLSGGNGSDTDTTAQ</sequence>
<feature type="signal peptide" evidence="1">
    <location>
        <begin position="1"/>
        <end position="28"/>
    </location>
</feature>
<dbReference type="Proteomes" id="UP000092730">
    <property type="component" value="Chromosome 5"/>
</dbReference>
<dbReference type="KEGG" id="kbi:30210290"/>
<protein>
    <submittedName>
        <fullName evidence="2">Uncharacterized protein</fullName>
    </submittedName>
</protein>
<feature type="chain" id="PRO_5042334745" evidence="1">
    <location>
        <begin position="29"/>
        <end position="303"/>
    </location>
</feature>
<reference evidence="2" key="3">
    <citation type="submission" date="2014-01" db="EMBL/GenBank/DDBJ databases">
        <title>Evolution of pathogenesis and genome organization in the Tremellales.</title>
        <authorList>
            <person name="Cuomo C."/>
            <person name="Litvintseva A."/>
            <person name="Heitman J."/>
            <person name="Chen Y."/>
            <person name="Sun S."/>
            <person name="Springer D."/>
            <person name="Dromer F."/>
            <person name="Young S."/>
            <person name="Zeng Q."/>
            <person name="Chapman S."/>
            <person name="Gujja S."/>
            <person name="Saif S."/>
            <person name="Birren B."/>
        </authorList>
    </citation>
    <scope>NUCLEOTIDE SEQUENCE</scope>
    <source>
        <strain evidence="2">CBS 10118</strain>
    </source>
</reference>
<organism evidence="2">
    <name type="scientific">Kwoniella bestiolae CBS 10118</name>
    <dbReference type="NCBI Taxonomy" id="1296100"/>
    <lineage>
        <taxon>Eukaryota</taxon>
        <taxon>Fungi</taxon>
        <taxon>Dikarya</taxon>
        <taxon>Basidiomycota</taxon>
        <taxon>Agaricomycotina</taxon>
        <taxon>Tremellomycetes</taxon>
        <taxon>Tremellales</taxon>
        <taxon>Cryptococcaceae</taxon>
        <taxon>Kwoniella</taxon>
    </lineage>
</organism>
<reference evidence="3" key="2">
    <citation type="submission" date="2013-07" db="EMBL/GenBank/DDBJ databases">
        <authorList>
            <consortium name="The Broad Institute Genome Sequencing Platform"/>
            <person name="Cuomo C."/>
            <person name="Litvintseva A."/>
            <person name="Chen Y."/>
            <person name="Heitman J."/>
            <person name="Sun S."/>
            <person name="Springer D."/>
            <person name="Dromer F."/>
            <person name="Young S.K."/>
            <person name="Zeng Q."/>
            <person name="Gargeya S."/>
            <person name="Fitzgerald M."/>
            <person name="Abouelleil A."/>
            <person name="Alvarado L."/>
            <person name="Berlin A.M."/>
            <person name="Chapman S.B."/>
            <person name="Dewar J."/>
            <person name="Goldberg J."/>
            <person name="Griggs A."/>
            <person name="Gujja S."/>
            <person name="Hansen M."/>
            <person name="Howarth C."/>
            <person name="Imamovic A."/>
            <person name="Larimer J."/>
            <person name="McCowan C."/>
            <person name="Murphy C."/>
            <person name="Pearson M."/>
            <person name="Priest M."/>
            <person name="Roberts A."/>
            <person name="Saif S."/>
            <person name="Shea T."/>
            <person name="Sykes S."/>
            <person name="Wortman J."/>
            <person name="Nusbaum C."/>
            <person name="Birren B."/>
        </authorList>
    </citation>
    <scope>NUCLEOTIDE SEQUENCE</scope>
    <source>
        <strain evidence="3">CBS 10118</strain>
    </source>
</reference>
<keyword evidence="1" id="KW-0732">Signal</keyword>
<dbReference type="AlphaFoldDB" id="A0A1B9G082"/>
<gene>
    <name evidence="2" type="ORF">I302_05891</name>
    <name evidence="3" type="ORF">I302_106844</name>
</gene>
<dbReference type="VEuPathDB" id="FungiDB:I302_05891"/>